<dbReference type="InterPro" id="IPR004837">
    <property type="entry name" value="NaCa_Exmemb"/>
</dbReference>
<proteinExistence type="predicted"/>
<feature type="domain" description="Sodium/calcium exchanger membrane region" evidence="6">
    <location>
        <begin position="207"/>
        <end position="348"/>
    </location>
</feature>
<evidence type="ECO:0000256" key="1">
    <source>
        <dbReference type="ARBA" id="ARBA00004141"/>
    </source>
</evidence>
<dbReference type="PANTHER" id="PTHR37958">
    <property type="entry name" value="SODIUM-POTASSIUM/PROTON ANTIPORTER CHAA"/>
    <property type="match status" value="1"/>
</dbReference>
<comment type="subcellular location">
    <subcellularLocation>
        <location evidence="1">Membrane</location>
        <topology evidence="1">Multi-pass membrane protein</topology>
    </subcellularLocation>
</comment>
<keyword evidence="2 5" id="KW-0812">Transmembrane</keyword>
<feature type="transmembrane region" description="Helical" evidence="5">
    <location>
        <begin position="305"/>
        <end position="324"/>
    </location>
</feature>
<feature type="transmembrane region" description="Helical" evidence="5">
    <location>
        <begin position="232"/>
        <end position="253"/>
    </location>
</feature>
<dbReference type="Pfam" id="PF01699">
    <property type="entry name" value="Na_Ca_ex"/>
    <property type="match status" value="2"/>
</dbReference>
<protein>
    <submittedName>
        <fullName evidence="7">Ca2+:H+ antiporter</fullName>
    </submittedName>
</protein>
<dbReference type="GO" id="GO:0015385">
    <property type="term" value="F:sodium:proton antiporter activity"/>
    <property type="evidence" value="ECO:0007669"/>
    <property type="project" value="TreeGrafter"/>
</dbReference>
<dbReference type="EMBL" id="JACIEV010000002">
    <property type="protein sequence ID" value="MBB4153143.1"/>
    <property type="molecule type" value="Genomic_DNA"/>
</dbReference>
<evidence type="ECO:0000256" key="4">
    <source>
        <dbReference type="ARBA" id="ARBA00023136"/>
    </source>
</evidence>
<keyword evidence="8" id="KW-1185">Reference proteome</keyword>
<feature type="transmembrane region" description="Helical" evidence="5">
    <location>
        <begin position="331"/>
        <end position="350"/>
    </location>
</feature>
<evidence type="ECO:0000313" key="8">
    <source>
        <dbReference type="Proteomes" id="UP000529795"/>
    </source>
</evidence>
<dbReference type="PANTHER" id="PTHR37958:SF1">
    <property type="entry name" value="SODIUM-POTASSIUM_PROTON ANTIPORTER CHAA"/>
    <property type="match status" value="1"/>
</dbReference>
<evidence type="ECO:0000256" key="2">
    <source>
        <dbReference type="ARBA" id="ARBA00022692"/>
    </source>
</evidence>
<feature type="domain" description="Sodium/calcium exchanger membrane region" evidence="6">
    <location>
        <begin position="23"/>
        <end position="177"/>
    </location>
</feature>
<evidence type="ECO:0000256" key="5">
    <source>
        <dbReference type="SAM" id="Phobius"/>
    </source>
</evidence>
<dbReference type="GO" id="GO:0005886">
    <property type="term" value="C:plasma membrane"/>
    <property type="evidence" value="ECO:0007669"/>
    <property type="project" value="TreeGrafter"/>
</dbReference>
<feature type="transmembrane region" description="Helical" evidence="5">
    <location>
        <begin position="202"/>
        <end position="226"/>
    </location>
</feature>
<evidence type="ECO:0000256" key="3">
    <source>
        <dbReference type="ARBA" id="ARBA00022989"/>
    </source>
</evidence>
<organism evidence="7 8">
    <name type="scientific">Sphingomonas jinjuensis</name>
    <dbReference type="NCBI Taxonomy" id="535907"/>
    <lineage>
        <taxon>Bacteria</taxon>
        <taxon>Pseudomonadati</taxon>
        <taxon>Pseudomonadota</taxon>
        <taxon>Alphaproteobacteria</taxon>
        <taxon>Sphingomonadales</taxon>
        <taxon>Sphingomonadaceae</taxon>
        <taxon>Sphingomonas</taxon>
    </lineage>
</organism>
<feature type="transmembrane region" description="Helical" evidence="5">
    <location>
        <begin position="29"/>
        <end position="48"/>
    </location>
</feature>
<comment type="caution">
    <text evidence="7">The sequence shown here is derived from an EMBL/GenBank/DDBJ whole genome shotgun (WGS) entry which is preliminary data.</text>
</comment>
<dbReference type="InterPro" id="IPR052946">
    <property type="entry name" value="Alkaline_pH_Ca-Antiporter"/>
</dbReference>
<accession>A0A840F1D6</accession>
<sequence>MWAVLFPALGLIAIAIGLAKMGLIGTVAAALVLIGTVIAAVHHAEVVAHRVGEPFGTLVLAVAVTVIEVSLIVSLMLSDSGDAASLARDTVFAAIMIILNGIVGLCLLAGALTHHEQRFSLRGASAALCTLAAMAVLTLVLPNYTSSGAGPTYSTSQLVFVAIMSLVLYGTFVLVQTVRHRGYFLPDESDKTVDEPAPPSNAVAWTSFGILLAALVAVVLLAKGLAATVEQALIEAGLPLAIVGVVIAALVLAPESLAAYRAARRDRLQTSLNLALGSALATIGLTIPSVAIVSLVLGLPLALGIGAKGITLLALSLFVATISLGTGRTTILQGVVHLVIFAAYLFTTVVP</sequence>
<dbReference type="GO" id="GO:0015386">
    <property type="term" value="F:potassium:proton antiporter activity"/>
    <property type="evidence" value="ECO:0007669"/>
    <property type="project" value="TreeGrafter"/>
</dbReference>
<keyword evidence="3 5" id="KW-1133">Transmembrane helix</keyword>
<reference evidence="7 8" key="1">
    <citation type="submission" date="2020-08" db="EMBL/GenBank/DDBJ databases">
        <title>Genomic Encyclopedia of Type Strains, Phase IV (KMG-IV): sequencing the most valuable type-strain genomes for metagenomic binning, comparative biology and taxonomic classification.</title>
        <authorList>
            <person name="Goeker M."/>
        </authorList>
    </citation>
    <scope>NUCLEOTIDE SEQUENCE [LARGE SCALE GENOMIC DNA]</scope>
    <source>
        <strain evidence="7 8">YC6723</strain>
    </source>
</reference>
<name>A0A840F1D6_9SPHN</name>
<evidence type="ECO:0000313" key="7">
    <source>
        <dbReference type="EMBL" id="MBB4153143.1"/>
    </source>
</evidence>
<dbReference type="Proteomes" id="UP000529795">
    <property type="component" value="Unassembled WGS sequence"/>
</dbReference>
<keyword evidence="4 5" id="KW-0472">Membrane</keyword>
<feature type="transmembrane region" description="Helical" evidence="5">
    <location>
        <begin position="124"/>
        <end position="144"/>
    </location>
</feature>
<gene>
    <name evidence="7" type="ORF">GGQ80_001031</name>
</gene>
<feature type="transmembrane region" description="Helical" evidence="5">
    <location>
        <begin position="274"/>
        <end position="299"/>
    </location>
</feature>
<dbReference type="AlphaFoldDB" id="A0A840F1D6"/>
<feature type="transmembrane region" description="Helical" evidence="5">
    <location>
        <begin position="55"/>
        <end position="78"/>
    </location>
</feature>
<feature type="transmembrane region" description="Helical" evidence="5">
    <location>
        <begin position="90"/>
        <end position="112"/>
    </location>
</feature>
<evidence type="ECO:0000259" key="6">
    <source>
        <dbReference type="Pfam" id="PF01699"/>
    </source>
</evidence>
<feature type="transmembrane region" description="Helical" evidence="5">
    <location>
        <begin position="156"/>
        <end position="175"/>
    </location>
</feature>